<proteinExistence type="predicted"/>
<reference evidence="1" key="1">
    <citation type="submission" date="2019-09" db="EMBL/GenBank/DDBJ databases">
        <authorList>
            <person name="Chandra G."/>
            <person name="Truman W A."/>
        </authorList>
    </citation>
    <scope>NUCLEOTIDE SEQUENCE</scope>
    <source>
        <strain evidence="1">PS683</strain>
    </source>
</reference>
<dbReference type="EMBL" id="LR700641">
    <property type="protein sequence ID" value="VVM13154.1"/>
    <property type="molecule type" value="Genomic_DNA"/>
</dbReference>
<accession>A0A5E6R7T4</accession>
<organism evidence="1">
    <name type="scientific">Pseudomonas fluorescens</name>
    <dbReference type="NCBI Taxonomy" id="294"/>
    <lineage>
        <taxon>Bacteria</taxon>
        <taxon>Pseudomonadati</taxon>
        <taxon>Pseudomonadota</taxon>
        <taxon>Gammaproteobacteria</taxon>
        <taxon>Pseudomonadales</taxon>
        <taxon>Pseudomonadaceae</taxon>
        <taxon>Pseudomonas</taxon>
    </lineage>
</organism>
<gene>
    <name evidence="1" type="ORF">PS683_01448</name>
</gene>
<dbReference type="AlphaFoldDB" id="A0A5E6R7T4"/>
<name>A0A5E6R7T4_PSEFL</name>
<evidence type="ECO:0000313" key="1">
    <source>
        <dbReference type="EMBL" id="VVM13154.1"/>
    </source>
</evidence>
<protein>
    <submittedName>
        <fullName evidence="1">Uncharacterized protein</fullName>
    </submittedName>
</protein>
<sequence length="63" mass="7137">MIEYLTCLSRATETNVAPYALPQGKTCAPHKPQPDKWESWLNCGSDISLNSWLKVRKSLSERS</sequence>